<feature type="region of interest" description="Disordered" evidence="1">
    <location>
        <begin position="66"/>
        <end position="141"/>
    </location>
</feature>
<evidence type="ECO:0000256" key="1">
    <source>
        <dbReference type="SAM" id="MobiDB-lite"/>
    </source>
</evidence>
<protein>
    <submittedName>
        <fullName evidence="3">AFG3-like protein 2</fullName>
    </submittedName>
</protein>
<sequence>MAHRFMTVSKRFENIIARTVLNKKITLTKLQICQNLEFLHKTPEALSFRNLLHQWRHLCEHPPKGFEKYFPGGKKTSSNAKSGEKSHNSRGEPKEQPKDAPSKSSPQKPSSGKQDSQWPFNIGSSFSGGSNKGGRNPFSPDDQNRLMTIALVTTMGVLGLLAFNEMRYKEITWKEFVNTYLARGGVEKLEVINKKWVKVKLLPGNAVDGNVSVHCLFLGIELV</sequence>
<feature type="non-terminal residue" evidence="3">
    <location>
        <position position="223"/>
    </location>
</feature>
<feature type="compositionally biased region" description="Low complexity" evidence="1">
    <location>
        <begin position="102"/>
        <end position="129"/>
    </location>
</feature>
<evidence type="ECO:0000313" key="3">
    <source>
        <dbReference type="RefSeq" id="XP_013788620.1"/>
    </source>
</evidence>
<accession>A0ABM1BU00</accession>
<proteinExistence type="predicted"/>
<dbReference type="Proteomes" id="UP000694941">
    <property type="component" value="Unplaced"/>
</dbReference>
<name>A0ABM1BU00_LIMPO</name>
<gene>
    <name evidence="3" type="primary">LOC106472510</name>
</gene>
<dbReference type="Gene3D" id="3.40.1690.20">
    <property type="match status" value="1"/>
</dbReference>
<evidence type="ECO:0000313" key="2">
    <source>
        <dbReference type="Proteomes" id="UP000694941"/>
    </source>
</evidence>
<organism evidence="2 3">
    <name type="scientific">Limulus polyphemus</name>
    <name type="common">Atlantic horseshoe crab</name>
    <dbReference type="NCBI Taxonomy" id="6850"/>
    <lineage>
        <taxon>Eukaryota</taxon>
        <taxon>Metazoa</taxon>
        <taxon>Ecdysozoa</taxon>
        <taxon>Arthropoda</taxon>
        <taxon>Chelicerata</taxon>
        <taxon>Merostomata</taxon>
        <taxon>Xiphosura</taxon>
        <taxon>Limulidae</taxon>
        <taxon>Limulus</taxon>
    </lineage>
</organism>
<dbReference type="RefSeq" id="XP_013788620.1">
    <property type="nucleotide sequence ID" value="XM_013933166.2"/>
</dbReference>
<dbReference type="GeneID" id="106472510"/>
<feature type="compositionally biased region" description="Basic and acidic residues" evidence="1">
    <location>
        <begin position="82"/>
        <end position="101"/>
    </location>
</feature>
<reference evidence="3" key="1">
    <citation type="submission" date="2025-08" db="UniProtKB">
        <authorList>
            <consortium name="RefSeq"/>
        </authorList>
    </citation>
    <scope>IDENTIFICATION</scope>
    <source>
        <tissue evidence="3">Muscle</tissue>
    </source>
</reference>
<keyword evidence="2" id="KW-1185">Reference proteome</keyword>